<feature type="domain" description="GIY-YIG" evidence="7">
    <location>
        <begin position="16"/>
        <end position="96"/>
    </location>
</feature>
<keyword evidence="2" id="KW-0227">DNA damage</keyword>
<organism evidence="9 10">
    <name type="scientific">candidate division WWE3 bacterium CG10_big_fil_rev_8_21_14_0_10_32_10</name>
    <dbReference type="NCBI Taxonomy" id="1975090"/>
    <lineage>
        <taxon>Bacteria</taxon>
        <taxon>Katanobacteria</taxon>
    </lineage>
</organism>
<evidence type="ECO:0000313" key="10">
    <source>
        <dbReference type="Proteomes" id="UP000230214"/>
    </source>
</evidence>
<protein>
    <recommendedName>
        <fullName evidence="11">Excinuclease ABC subunit C</fullName>
    </recommendedName>
</protein>
<keyword evidence="4" id="KW-0267">Excision nuclease</keyword>
<proteinExistence type="predicted"/>
<dbReference type="EMBL" id="PCXU01000016">
    <property type="protein sequence ID" value="PIR43641.1"/>
    <property type="molecule type" value="Genomic_DNA"/>
</dbReference>
<dbReference type="FunFam" id="3.40.1440.10:FF:000001">
    <property type="entry name" value="UvrABC system protein C"/>
    <property type="match status" value="1"/>
</dbReference>
<feature type="domain" description="UvrC family homology region profile" evidence="8">
    <location>
        <begin position="204"/>
        <end position="389"/>
    </location>
</feature>
<evidence type="ECO:0000256" key="4">
    <source>
        <dbReference type="ARBA" id="ARBA00022881"/>
    </source>
</evidence>
<evidence type="ECO:0000256" key="2">
    <source>
        <dbReference type="ARBA" id="ARBA00022763"/>
    </source>
</evidence>
<dbReference type="InterPro" id="IPR047296">
    <property type="entry name" value="GIY-YIG_UvrC_Cho"/>
</dbReference>
<evidence type="ECO:0008006" key="11">
    <source>
        <dbReference type="Google" id="ProtNLM"/>
    </source>
</evidence>
<dbReference type="Gene3D" id="3.30.420.340">
    <property type="entry name" value="UvrC, RNAse H endonuclease domain"/>
    <property type="match status" value="1"/>
</dbReference>
<evidence type="ECO:0000313" key="9">
    <source>
        <dbReference type="EMBL" id="PIR43641.1"/>
    </source>
</evidence>
<dbReference type="GO" id="GO:0009381">
    <property type="term" value="F:excinuclease ABC activity"/>
    <property type="evidence" value="ECO:0007669"/>
    <property type="project" value="InterPro"/>
</dbReference>
<comment type="caution">
    <text evidence="9">The sequence shown here is derived from an EMBL/GenBank/DDBJ whole genome shotgun (WGS) entry which is preliminary data.</text>
</comment>
<evidence type="ECO:0000259" key="6">
    <source>
        <dbReference type="PROSITE" id="PS50151"/>
    </source>
</evidence>
<keyword evidence="1" id="KW-0963">Cytoplasm</keyword>
<sequence>MNISKIIISKVNKAPQKPGVYIFFNKKREVIYVGKAIKLKSRLKSYIDKNILSIQPKTCKMVSIATNIKYFLVNTELEALVLESNLIKKYRPKYNINLKDDKNYKYIEIKKSTPSKLKGIAIDGSYKISTSRKKEGVASYFGPYPQGKAINLVLRDLRKLFPYRNCNETKFKRYAKLGRPCLYGHIGLCPSPCQGLLQTKINNSNIDIIKKILSGKYLSILKNMRNDMKSLSKGLKYEEAALLRDKLNYYEYLSQKYLSSEELLENIKDLNGDTRGIDSLINILAYYFLDLKKLLIQKNYNKSVLPNFRIEFYDISNLGESIIVGSMITLIGGDYSKKFYRKFKIKKQSVQNDFKAMSEMLERRMDYINSWGKPDLIVIDGGKGQLSSVLTPIKRFGIPVISLAKKQETIFLKKDEKYVKIELPLSDLGLKALIKGRDEVHRFGVGYNRKLRKINRKADFY</sequence>
<keyword evidence="5" id="KW-0234">DNA repair</keyword>
<dbReference type="GO" id="GO:0009380">
    <property type="term" value="C:excinuclease repair complex"/>
    <property type="evidence" value="ECO:0007669"/>
    <property type="project" value="TreeGrafter"/>
</dbReference>
<dbReference type="PANTHER" id="PTHR30562">
    <property type="entry name" value="UVRC/OXIDOREDUCTASE"/>
    <property type="match status" value="1"/>
</dbReference>
<dbReference type="CDD" id="cd10434">
    <property type="entry name" value="GIY-YIG_UvrC_Cho"/>
    <property type="match status" value="1"/>
</dbReference>
<dbReference type="InterPro" id="IPR036876">
    <property type="entry name" value="UVR_dom_sf"/>
</dbReference>
<dbReference type="SMART" id="SM00465">
    <property type="entry name" value="GIYc"/>
    <property type="match status" value="1"/>
</dbReference>
<dbReference type="SUPFAM" id="SSF82771">
    <property type="entry name" value="GIY-YIG endonuclease"/>
    <property type="match status" value="1"/>
</dbReference>
<feature type="domain" description="UVR" evidence="6">
    <location>
        <begin position="218"/>
        <end position="253"/>
    </location>
</feature>
<evidence type="ECO:0000256" key="1">
    <source>
        <dbReference type="ARBA" id="ARBA00022490"/>
    </source>
</evidence>
<dbReference type="Pfam" id="PF02151">
    <property type="entry name" value="UVR"/>
    <property type="match status" value="1"/>
</dbReference>
<dbReference type="InterPro" id="IPR038476">
    <property type="entry name" value="UvrC_RNase_H_dom_sf"/>
</dbReference>
<evidence type="ECO:0000259" key="8">
    <source>
        <dbReference type="PROSITE" id="PS50165"/>
    </source>
</evidence>
<accession>A0A2H0RAT8</accession>
<dbReference type="InterPro" id="IPR000305">
    <property type="entry name" value="GIY-YIG_endonuc"/>
</dbReference>
<dbReference type="PROSITE" id="PS50164">
    <property type="entry name" value="GIY_YIG"/>
    <property type="match status" value="1"/>
</dbReference>
<keyword evidence="3" id="KW-0228">DNA excision</keyword>
<evidence type="ECO:0000256" key="3">
    <source>
        <dbReference type="ARBA" id="ARBA00022769"/>
    </source>
</evidence>
<dbReference type="PROSITE" id="PS50165">
    <property type="entry name" value="UVRC"/>
    <property type="match status" value="1"/>
</dbReference>
<evidence type="ECO:0000256" key="5">
    <source>
        <dbReference type="ARBA" id="ARBA00023204"/>
    </source>
</evidence>
<name>A0A2H0RAT8_UNCKA</name>
<dbReference type="AlphaFoldDB" id="A0A2H0RAT8"/>
<dbReference type="Gene3D" id="3.40.1440.10">
    <property type="entry name" value="GIY-YIG endonuclease"/>
    <property type="match status" value="1"/>
</dbReference>
<dbReference type="InterPro" id="IPR035901">
    <property type="entry name" value="GIY-YIG_endonuc_sf"/>
</dbReference>
<dbReference type="Pfam" id="PF01541">
    <property type="entry name" value="GIY-YIG"/>
    <property type="match status" value="1"/>
</dbReference>
<dbReference type="InterPro" id="IPR001943">
    <property type="entry name" value="UVR_dom"/>
</dbReference>
<gene>
    <name evidence="9" type="ORF">COV24_01785</name>
</gene>
<dbReference type="PROSITE" id="PS50151">
    <property type="entry name" value="UVR"/>
    <property type="match status" value="1"/>
</dbReference>
<dbReference type="InterPro" id="IPR001162">
    <property type="entry name" value="UvrC_RNase_H_dom"/>
</dbReference>
<dbReference type="GO" id="GO:0006289">
    <property type="term" value="P:nucleotide-excision repair"/>
    <property type="evidence" value="ECO:0007669"/>
    <property type="project" value="InterPro"/>
</dbReference>
<dbReference type="Proteomes" id="UP000230214">
    <property type="component" value="Unassembled WGS sequence"/>
</dbReference>
<dbReference type="Pfam" id="PF08459">
    <property type="entry name" value="UvrC_RNaseH_dom"/>
    <property type="match status" value="1"/>
</dbReference>
<dbReference type="SUPFAM" id="SSF46600">
    <property type="entry name" value="C-terminal UvrC-binding domain of UvrB"/>
    <property type="match status" value="1"/>
</dbReference>
<dbReference type="PANTHER" id="PTHR30562:SF1">
    <property type="entry name" value="UVRABC SYSTEM PROTEIN C"/>
    <property type="match status" value="1"/>
</dbReference>
<reference evidence="9 10" key="1">
    <citation type="submission" date="2017-09" db="EMBL/GenBank/DDBJ databases">
        <title>Depth-based differentiation of microbial function through sediment-hosted aquifers and enrichment of novel symbionts in the deep terrestrial subsurface.</title>
        <authorList>
            <person name="Probst A.J."/>
            <person name="Ladd B."/>
            <person name="Jarett J.K."/>
            <person name="Geller-Mcgrath D.E."/>
            <person name="Sieber C.M."/>
            <person name="Emerson J.B."/>
            <person name="Anantharaman K."/>
            <person name="Thomas B.C."/>
            <person name="Malmstrom R."/>
            <person name="Stieglmeier M."/>
            <person name="Klingl A."/>
            <person name="Woyke T."/>
            <person name="Ryan C.M."/>
            <person name="Banfield J.F."/>
        </authorList>
    </citation>
    <scope>NUCLEOTIDE SEQUENCE [LARGE SCALE GENOMIC DNA]</scope>
    <source>
        <strain evidence="9">CG10_big_fil_rev_8_21_14_0_10_32_10</strain>
    </source>
</reference>
<evidence type="ECO:0000259" key="7">
    <source>
        <dbReference type="PROSITE" id="PS50164"/>
    </source>
</evidence>
<dbReference type="InterPro" id="IPR050066">
    <property type="entry name" value="UvrABC_protein_C"/>
</dbReference>